<name>A0AAV7JTS1_9METZ</name>
<keyword evidence="2" id="KW-1185">Reference proteome</keyword>
<dbReference type="AlphaFoldDB" id="A0AAV7JTS1"/>
<gene>
    <name evidence="1" type="ORF">LOD99_4813</name>
</gene>
<proteinExistence type="predicted"/>
<comment type="caution">
    <text evidence="1">The sequence shown here is derived from an EMBL/GenBank/DDBJ whole genome shotgun (WGS) entry which is preliminary data.</text>
</comment>
<reference evidence="1 2" key="1">
    <citation type="journal article" date="2023" name="BMC Biol.">
        <title>The compact genome of the sponge Oopsacas minuta (Hexactinellida) is lacking key metazoan core genes.</title>
        <authorList>
            <person name="Santini S."/>
            <person name="Schenkelaars Q."/>
            <person name="Jourda C."/>
            <person name="Duchesne M."/>
            <person name="Belahbib H."/>
            <person name="Rocher C."/>
            <person name="Selva M."/>
            <person name="Riesgo A."/>
            <person name="Vervoort M."/>
            <person name="Leys S.P."/>
            <person name="Kodjabachian L."/>
            <person name="Le Bivic A."/>
            <person name="Borchiellini C."/>
            <person name="Claverie J.M."/>
            <person name="Renard E."/>
        </authorList>
    </citation>
    <scope>NUCLEOTIDE SEQUENCE [LARGE SCALE GENOMIC DNA]</scope>
    <source>
        <strain evidence="1">SPO-2</strain>
    </source>
</reference>
<protein>
    <submittedName>
        <fullName evidence="1">Uncharacterized protein</fullName>
    </submittedName>
</protein>
<evidence type="ECO:0000313" key="2">
    <source>
        <dbReference type="Proteomes" id="UP001165289"/>
    </source>
</evidence>
<sequence length="138" mass="15837">MIEEDRLALSTIHTNLLVILRVYNSHRRIDTNKLYSIYKDTYEEIICKCPWANITPSLHKLLAHSSEFISDFNDGLGLKTSSEEFLNSVNKHVNDIGRSLIVDVLLNIIKTTKASSARDQIDTDKDTKCNFDNDFFDL</sequence>
<organism evidence="1 2">
    <name type="scientific">Oopsacas minuta</name>
    <dbReference type="NCBI Taxonomy" id="111878"/>
    <lineage>
        <taxon>Eukaryota</taxon>
        <taxon>Metazoa</taxon>
        <taxon>Porifera</taxon>
        <taxon>Hexactinellida</taxon>
        <taxon>Hexasterophora</taxon>
        <taxon>Lyssacinosida</taxon>
        <taxon>Leucopsacidae</taxon>
        <taxon>Oopsacas</taxon>
    </lineage>
</organism>
<accession>A0AAV7JTS1</accession>
<dbReference type="Proteomes" id="UP001165289">
    <property type="component" value="Unassembled WGS sequence"/>
</dbReference>
<evidence type="ECO:0000313" key="1">
    <source>
        <dbReference type="EMBL" id="KAI6651934.1"/>
    </source>
</evidence>
<dbReference type="EMBL" id="JAKMXF010000301">
    <property type="protein sequence ID" value="KAI6651934.1"/>
    <property type="molecule type" value="Genomic_DNA"/>
</dbReference>